<dbReference type="InterPro" id="IPR051675">
    <property type="entry name" value="Endo/Exo/Phosphatase_dom_1"/>
</dbReference>
<dbReference type="Proteomes" id="UP000005143">
    <property type="component" value="Unassembled WGS sequence"/>
</dbReference>
<evidence type="ECO:0000313" key="4">
    <source>
        <dbReference type="Proteomes" id="UP000005143"/>
    </source>
</evidence>
<evidence type="ECO:0000313" key="3">
    <source>
        <dbReference type="EMBL" id="EHN12291.1"/>
    </source>
</evidence>
<protein>
    <submittedName>
        <fullName evidence="3">Competence protein ComEA helix-hairpin-helix repeat protein</fullName>
    </submittedName>
</protein>
<dbReference type="InterPro" id="IPR010994">
    <property type="entry name" value="RuvA_2-like"/>
</dbReference>
<dbReference type="Pfam" id="PF12836">
    <property type="entry name" value="HHH_3"/>
    <property type="match status" value="1"/>
</dbReference>
<dbReference type="AlphaFoldDB" id="H0E210"/>
<dbReference type="Pfam" id="PF10531">
    <property type="entry name" value="SLBB"/>
    <property type="match status" value="1"/>
</dbReference>
<dbReference type="SUPFAM" id="SSF47781">
    <property type="entry name" value="RuvA domain 2-like"/>
    <property type="match status" value="1"/>
</dbReference>
<dbReference type="SMART" id="SM00278">
    <property type="entry name" value="HhH1"/>
    <property type="match status" value="2"/>
</dbReference>
<dbReference type="GO" id="GO:0006281">
    <property type="term" value="P:DNA repair"/>
    <property type="evidence" value="ECO:0007669"/>
    <property type="project" value="InterPro"/>
</dbReference>
<dbReference type="InterPro" id="IPR003583">
    <property type="entry name" value="Hlx-hairpin-Hlx_DNA-bd_motif"/>
</dbReference>
<feature type="region of interest" description="Disordered" evidence="1">
    <location>
        <begin position="50"/>
        <end position="73"/>
    </location>
</feature>
<dbReference type="GO" id="GO:0003677">
    <property type="term" value="F:DNA binding"/>
    <property type="evidence" value="ECO:0007669"/>
    <property type="project" value="InterPro"/>
</dbReference>
<evidence type="ECO:0000256" key="1">
    <source>
        <dbReference type="SAM" id="MobiDB-lite"/>
    </source>
</evidence>
<name>H0E210_9ACTN</name>
<dbReference type="InterPro" id="IPR019554">
    <property type="entry name" value="Soluble_ligand-bd"/>
</dbReference>
<gene>
    <name evidence="3" type="ORF">PAI11_08220</name>
</gene>
<feature type="domain" description="Helix-hairpin-helix DNA-binding motif class 1" evidence="2">
    <location>
        <begin position="112"/>
        <end position="131"/>
    </location>
</feature>
<accession>H0E210</accession>
<keyword evidence="4" id="KW-1185">Reference proteome</keyword>
<reference evidence="3 4" key="1">
    <citation type="journal article" date="2013" name="Biodegradation">
        <title>Quantitative proteomic analysis of ibuprofen-degrading Patulibacter sp. strain I11.</title>
        <authorList>
            <person name="Almeida B."/>
            <person name="Kjeldal H."/>
            <person name="Lolas I."/>
            <person name="Knudsen A.D."/>
            <person name="Carvalho G."/>
            <person name="Nielsen K.L."/>
            <person name="Barreto Crespo M.T."/>
            <person name="Stensballe A."/>
            <person name="Nielsen J.L."/>
        </authorList>
    </citation>
    <scope>NUCLEOTIDE SEQUENCE [LARGE SCALE GENOMIC DNA]</scope>
    <source>
        <strain evidence="3 4">I11</strain>
    </source>
</reference>
<dbReference type="PANTHER" id="PTHR21180">
    <property type="entry name" value="ENDONUCLEASE/EXONUCLEASE/PHOSPHATASE FAMILY DOMAIN-CONTAINING PROTEIN 1"/>
    <property type="match status" value="1"/>
</dbReference>
<evidence type="ECO:0000259" key="2">
    <source>
        <dbReference type="SMART" id="SM00278"/>
    </source>
</evidence>
<dbReference type="EMBL" id="AGUD01000036">
    <property type="protein sequence ID" value="EHN12291.1"/>
    <property type="molecule type" value="Genomic_DNA"/>
</dbReference>
<feature type="compositionally biased region" description="Low complexity" evidence="1">
    <location>
        <begin position="60"/>
        <end position="73"/>
    </location>
</feature>
<organism evidence="3 4">
    <name type="scientific">Patulibacter medicamentivorans</name>
    <dbReference type="NCBI Taxonomy" id="1097667"/>
    <lineage>
        <taxon>Bacteria</taxon>
        <taxon>Bacillati</taxon>
        <taxon>Actinomycetota</taxon>
        <taxon>Thermoleophilia</taxon>
        <taxon>Solirubrobacterales</taxon>
        <taxon>Patulibacteraceae</taxon>
        <taxon>Patulibacter</taxon>
    </lineage>
</organism>
<comment type="caution">
    <text evidence="3">The sequence shown here is derived from an EMBL/GenBank/DDBJ whole genome shotgun (WGS) entry which is preliminary data.</text>
</comment>
<feature type="domain" description="Helix-hairpin-helix DNA-binding motif class 1" evidence="2">
    <location>
        <begin position="82"/>
        <end position="101"/>
    </location>
</feature>
<dbReference type="Gene3D" id="1.10.150.320">
    <property type="entry name" value="Photosystem II 12 kDa extrinsic protein"/>
    <property type="match status" value="1"/>
</dbReference>
<dbReference type="GO" id="GO:0015628">
    <property type="term" value="P:protein secretion by the type II secretion system"/>
    <property type="evidence" value="ECO:0007669"/>
    <property type="project" value="TreeGrafter"/>
</dbReference>
<sequence>MTGAVRRPGVYHLREQARVYEAVRKAGGTTARADRQRLNLAAPLRDGQQVLVPERPPPRAAGGTAATAADGAPVDLNTATAEQLDGLDGVGPTTARKILELREQRGGLGSVDDLDEIPGIGPKRLDALRQQLGG</sequence>
<dbReference type="GO" id="GO:0015627">
    <property type="term" value="C:type II protein secretion system complex"/>
    <property type="evidence" value="ECO:0007669"/>
    <property type="project" value="TreeGrafter"/>
</dbReference>
<proteinExistence type="predicted"/>
<dbReference type="PANTHER" id="PTHR21180:SF32">
    <property type="entry name" value="ENDONUCLEASE_EXONUCLEASE_PHOSPHATASE FAMILY DOMAIN-CONTAINING PROTEIN 1"/>
    <property type="match status" value="1"/>
</dbReference>